<dbReference type="OrthoDB" id="5125731at2"/>
<protein>
    <recommendedName>
        <fullName evidence="3">WXG100 family type VII secretion target</fullName>
    </recommendedName>
</protein>
<evidence type="ECO:0000313" key="1">
    <source>
        <dbReference type="EMBL" id="SIO01373.1"/>
    </source>
</evidence>
<proteinExistence type="predicted"/>
<name>A0A1N6G1I8_9MICO</name>
<sequence length="121" mass="12742">MDGLDQASLALGRLALEQQLMEARSVLYAVRELASVIADAAPSLPAARCTSWRSEASEAYATRLAELGTEVTRAQSCLDAAAPVIEATIRELEAVQDAAAARAAGMRTDDWHGAGRGAWVS</sequence>
<organism evidence="1 2">
    <name type="scientific">Agromyces cerinus subsp. cerinus</name>
    <dbReference type="NCBI Taxonomy" id="232089"/>
    <lineage>
        <taxon>Bacteria</taxon>
        <taxon>Bacillati</taxon>
        <taxon>Actinomycetota</taxon>
        <taxon>Actinomycetes</taxon>
        <taxon>Micrococcales</taxon>
        <taxon>Microbacteriaceae</taxon>
        <taxon>Agromyces</taxon>
    </lineage>
</organism>
<evidence type="ECO:0008006" key="3">
    <source>
        <dbReference type="Google" id="ProtNLM"/>
    </source>
</evidence>
<dbReference type="AlphaFoldDB" id="A0A1N6G1I8"/>
<dbReference type="EMBL" id="FSRJ01000003">
    <property type="protein sequence ID" value="SIO01373.1"/>
    <property type="molecule type" value="Genomic_DNA"/>
</dbReference>
<keyword evidence="2" id="KW-1185">Reference proteome</keyword>
<dbReference type="RefSeq" id="WP_143231600.1">
    <property type="nucleotide sequence ID" value="NZ_FSRJ01000003.1"/>
</dbReference>
<dbReference type="Proteomes" id="UP000184699">
    <property type="component" value="Unassembled WGS sequence"/>
</dbReference>
<evidence type="ECO:0000313" key="2">
    <source>
        <dbReference type="Proteomes" id="UP000184699"/>
    </source>
</evidence>
<accession>A0A1N6G1I8</accession>
<reference evidence="2" key="1">
    <citation type="submission" date="2016-11" db="EMBL/GenBank/DDBJ databases">
        <authorList>
            <person name="Varghese N."/>
            <person name="Submissions S."/>
        </authorList>
    </citation>
    <scope>NUCLEOTIDE SEQUENCE [LARGE SCALE GENOMIC DNA]</scope>
    <source>
        <strain evidence="2">DSM 8595</strain>
    </source>
</reference>
<gene>
    <name evidence="1" type="ORF">SAMN05443544_2216</name>
</gene>
<dbReference type="STRING" id="232089.SAMN05443544_2216"/>